<keyword evidence="3" id="KW-0238">DNA-binding</keyword>
<dbReference type="PANTHER" id="PTHR30537">
    <property type="entry name" value="HTH-TYPE TRANSCRIPTIONAL REGULATOR"/>
    <property type="match status" value="1"/>
</dbReference>
<dbReference type="InterPro" id="IPR005119">
    <property type="entry name" value="LysR_subst-bd"/>
</dbReference>
<keyword evidence="4" id="KW-0804">Transcription</keyword>
<reference evidence="6 7" key="1">
    <citation type="journal article" date="2012" name="J. Bacteriol.">
        <title>De Novo Genome Project of Cupriavidus basilensis OR16.</title>
        <authorList>
            <person name="Cserhati M."/>
            <person name="Kriszt B."/>
            <person name="Szoboszlay S."/>
            <person name="Toth A."/>
            <person name="Szabo I."/>
            <person name="Tancsics A."/>
            <person name="Nagy I."/>
            <person name="Horvath B."/>
            <person name="Nagy I."/>
            <person name="Kukolya J."/>
        </authorList>
    </citation>
    <scope>NUCLEOTIDE SEQUENCE [LARGE SCALE GENOMIC DNA]</scope>
    <source>
        <strain evidence="6 7">OR16</strain>
    </source>
</reference>
<dbReference type="PATRIC" id="fig|1127483.3.peg.3897"/>
<dbReference type="EMBL" id="AHJE01000047">
    <property type="protein sequence ID" value="EHP41567.1"/>
    <property type="molecule type" value="Genomic_DNA"/>
</dbReference>
<dbReference type="Pfam" id="PF00126">
    <property type="entry name" value="HTH_1"/>
    <property type="match status" value="1"/>
</dbReference>
<evidence type="ECO:0000256" key="3">
    <source>
        <dbReference type="ARBA" id="ARBA00023125"/>
    </source>
</evidence>
<dbReference type="SUPFAM" id="SSF53850">
    <property type="entry name" value="Periplasmic binding protein-like II"/>
    <property type="match status" value="1"/>
</dbReference>
<sequence length="311" mass="33770">MRHAVSPVSDLNNLYFFAKVVECGSYTAAAEALGLQTSKLSRRIGALEAELGVRLLNRTTRKLSLTEAGRTFHRHCVALIAEAQAAKDSITQTLASPRGLVRVSCPTGLLQSGVAEMLSRYLEAWPQVQLALDATNRRVDVVEEGVDIAIRVRVPPLKDSDLAMRTLCPTGMVLVASPSLVRALGEPQSPDDIGRMPTVSMTSAGDRHVWQFRNAAGRLSELAHEPRLKTDDLYTLRQAALIGVGIAFLPEMLISQDIADGGLVRLLPDWGGPDGIVHAVFPSRRGMVPAIRELLDFLVVCFSEQQPSQST</sequence>
<dbReference type="Gene3D" id="3.40.190.290">
    <property type="match status" value="1"/>
</dbReference>
<feature type="domain" description="HTH lysR-type" evidence="5">
    <location>
        <begin position="10"/>
        <end position="66"/>
    </location>
</feature>
<dbReference type="InterPro" id="IPR036388">
    <property type="entry name" value="WH-like_DNA-bd_sf"/>
</dbReference>
<dbReference type="InterPro" id="IPR036390">
    <property type="entry name" value="WH_DNA-bd_sf"/>
</dbReference>
<name>H1S7H3_9BURK</name>
<dbReference type="AlphaFoldDB" id="H1S7H3"/>
<dbReference type="Proteomes" id="UP000005808">
    <property type="component" value="Unassembled WGS sequence"/>
</dbReference>
<accession>H1S7H3</accession>
<dbReference type="Pfam" id="PF03466">
    <property type="entry name" value="LysR_substrate"/>
    <property type="match status" value="1"/>
</dbReference>
<evidence type="ECO:0000256" key="1">
    <source>
        <dbReference type="ARBA" id="ARBA00009437"/>
    </source>
</evidence>
<dbReference type="SUPFAM" id="SSF46785">
    <property type="entry name" value="Winged helix' DNA-binding domain"/>
    <property type="match status" value="1"/>
</dbReference>
<keyword evidence="2" id="KW-0805">Transcription regulation</keyword>
<dbReference type="InterPro" id="IPR058163">
    <property type="entry name" value="LysR-type_TF_proteobact-type"/>
</dbReference>
<proteinExistence type="inferred from homology"/>
<dbReference type="FunFam" id="1.10.10.10:FF:000001">
    <property type="entry name" value="LysR family transcriptional regulator"/>
    <property type="match status" value="1"/>
</dbReference>
<protein>
    <submittedName>
        <fullName evidence="6">LysR family transcriptional regulator</fullName>
    </submittedName>
</protein>
<dbReference type="InterPro" id="IPR000847">
    <property type="entry name" value="LysR_HTH_N"/>
</dbReference>
<dbReference type="PROSITE" id="PS50931">
    <property type="entry name" value="HTH_LYSR"/>
    <property type="match status" value="1"/>
</dbReference>
<dbReference type="Gene3D" id="1.10.10.10">
    <property type="entry name" value="Winged helix-like DNA-binding domain superfamily/Winged helix DNA-binding domain"/>
    <property type="match status" value="1"/>
</dbReference>
<dbReference type="GO" id="GO:0003700">
    <property type="term" value="F:DNA-binding transcription factor activity"/>
    <property type="evidence" value="ECO:0007669"/>
    <property type="project" value="InterPro"/>
</dbReference>
<comment type="caution">
    <text evidence="6">The sequence shown here is derived from an EMBL/GenBank/DDBJ whole genome shotgun (WGS) entry which is preliminary data.</text>
</comment>
<dbReference type="CDD" id="cd08473">
    <property type="entry name" value="PBP2_CrgA_like_4"/>
    <property type="match status" value="1"/>
</dbReference>
<dbReference type="GO" id="GO:0043565">
    <property type="term" value="F:sequence-specific DNA binding"/>
    <property type="evidence" value="ECO:0007669"/>
    <property type="project" value="TreeGrafter"/>
</dbReference>
<dbReference type="GO" id="GO:0006351">
    <property type="term" value="P:DNA-templated transcription"/>
    <property type="evidence" value="ECO:0007669"/>
    <property type="project" value="TreeGrafter"/>
</dbReference>
<organism evidence="6 7">
    <name type="scientific">Cupriavidus basilensis OR16</name>
    <dbReference type="NCBI Taxonomy" id="1127483"/>
    <lineage>
        <taxon>Bacteria</taxon>
        <taxon>Pseudomonadati</taxon>
        <taxon>Pseudomonadota</taxon>
        <taxon>Betaproteobacteria</taxon>
        <taxon>Burkholderiales</taxon>
        <taxon>Burkholderiaceae</taxon>
        <taxon>Cupriavidus</taxon>
    </lineage>
</organism>
<evidence type="ECO:0000256" key="4">
    <source>
        <dbReference type="ARBA" id="ARBA00023163"/>
    </source>
</evidence>
<gene>
    <name evidence="6" type="ORF">OR16_19440</name>
</gene>
<evidence type="ECO:0000313" key="7">
    <source>
        <dbReference type="Proteomes" id="UP000005808"/>
    </source>
</evidence>
<evidence type="ECO:0000256" key="2">
    <source>
        <dbReference type="ARBA" id="ARBA00023015"/>
    </source>
</evidence>
<dbReference type="PANTHER" id="PTHR30537:SF31">
    <property type="entry name" value="TRANSCRIPTIONAL REGULATOR, LYSR FAMILY"/>
    <property type="match status" value="1"/>
</dbReference>
<evidence type="ECO:0000313" key="6">
    <source>
        <dbReference type="EMBL" id="EHP41567.1"/>
    </source>
</evidence>
<comment type="similarity">
    <text evidence="1">Belongs to the LysR transcriptional regulatory family.</text>
</comment>
<evidence type="ECO:0000259" key="5">
    <source>
        <dbReference type="PROSITE" id="PS50931"/>
    </source>
</evidence>